<dbReference type="RefSeq" id="WP_306068940.1">
    <property type="nucleotide sequence ID" value="NZ_CP120988.1"/>
</dbReference>
<proteinExistence type="inferred from homology"/>
<keyword evidence="4" id="KW-0408">Iron</keyword>
<evidence type="ECO:0000256" key="2">
    <source>
        <dbReference type="ARBA" id="ARBA00022723"/>
    </source>
</evidence>
<gene>
    <name evidence="6" type="primary">gntD</name>
    <name evidence="6" type="ORF">P8A19_38195</name>
</gene>
<dbReference type="Pfam" id="PF02668">
    <property type="entry name" value="TauD"/>
    <property type="match status" value="1"/>
</dbReference>
<dbReference type="InterPro" id="IPR053447">
    <property type="entry name" value="Alpha-KG_dependent_hydroxylase"/>
</dbReference>
<evidence type="ECO:0000256" key="4">
    <source>
        <dbReference type="ARBA" id="ARBA00023004"/>
    </source>
</evidence>
<reference evidence="6 7" key="1">
    <citation type="submission" date="2023-03" db="EMBL/GenBank/DDBJ databases">
        <title>Isolation and description of six Streptomyces strains from soil environments, able to metabolize different microbial glucans.</title>
        <authorList>
            <person name="Widen T."/>
            <person name="Larsbrink J."/>
        </authorList>
    </citation>
    <scope>NUCLEOTIDE SEQUENCE [LARGE SCALE GENOMIC DNA]</scope>
    <source>
        <strain evidence="6 7">Alt2</strain>
    </source>
</reference>
<evidence type="ECO:0000313" key="6">
    <source>
        <dbReference type="EMBL" id="WLQ60911.1"/>
    </source>
</evidence>
<dbReference type="InterPro" id="IPR042098">
    <property type="entry name" value="TauD-like_sf"/>
</dbReference>
<name>A0ABY9J2K9_9ACTN</name>
<dbReference type="InterPro" id="IPR003819">
    <property type="entry name" value="TauD/TfdA-like"/>
</dbReference>
<organism evidence="6 7">
    <name type="scientific">Streptomyces poriferorum</name>
    <dbReference type="NCBI Taxonomy" id="2798799"/>
    <lineage>
        <taxon>Bacteria</taxon>
        <taxon>Bacillati</taxon>
        <taxon>Actinomycetota</taxon>
        <taxon>Actinomycetes</taxon>
        <taxon>Kitasatosporales</taxon>
        <taxon>Streptomycetaceae</taxon>
        <taxon>Streptomyces</taxon>
    </lineage>
</organism>
<dbReference type="InterPro" id="IPR014503">
    <property type="entry name" value="Clavaminate_syn-like"/>
</dbReference>
<keyword evidence="2" id="KW-0479">Metal-binding</keyword>
<dbReference type="NCBIfam" id="NF041363">
    <property type="entry name" value="GntD_guanitoxin"/>
    <property type="match status" value="1"/>
</dbReference>
<evidence type="ECO:0000256" key="1">
    <source>
        <dbReference type="ARBA" id="ARBA00008425"/>
    </source>
</evidence>
<dbReference type="Gene3D" id="3.60.130.10">
    <property type="entry name" value="Clavaminate synthase-like"/>
    <property type="match status" value="1"/>
</dbReference>
<dbReference type="Proteomes" id="UP001235744">
    <property type="component" value="Chromosome"/>
</dbReference>
<dbReference type="EMBL" id="CP120988">
    <property type="protein sequence ID" value="WLQ60911.1"/>
    <property type="molecule type" value="Genomic_DNA"/>
</dbReference>
<sequence>MGLAHAEEAEDLEIRADDGVPCLALDGQESATVRDITDTLLDEDPGRPLEDRLNRISVRSHELPFRLRRRLTEFRLTGQPYGGLVVSGLPLDAAALGPTPLEYTDDPRSRETDRAAAVLLLIGSLIGDPISYLTQQRGRLVLDVFPVAGHEDSQLGSSSTVNLEWHNEDAFHPLRADWIMLFCLRNPDRVPTTFAPAQDLRLDAETRRILFEERFIILPDESHTAAFNETTTGLETDAWADKAFRQIAEMNSSPRPTAILSGSQDAPFIRIDPAFMERSLSDPAAEKALETVIAAFDTRLRDVSLAPGELLLIDNKRAIHGRRPFKARYDGTDRWLRRINVTSNLRDSEDRRYGSHGRALV</sequence>
<dbReference type="SUPFAM" id="SSF51197">
    <property type="entry name" value="Clavaminate synthase-like"/>
    <property type="match status" value="1"/>
</dbReference>
<evidence type="ECO:0000313" key="7">
    <source>
        <dbReference type="Proteomes" id="UP001235744"/>
    </source>
</evidence>
<keyword evidence="7" id="KW-1185">Reference proteome</keyword>
<feature type="domain" description="TauD/TfdA-like" evidence="5">
    <location>
        <begin position="270"/>
        <end position="339"/>
    </location>
</feature>
<accession>A0ABY9J2K9</accession>
<comment type="similarity">
    <text evidence="1">Belongs to the clavaminate synthase family.</text>
</comment>
<protein>
    <submittedName>
        <fullName evidence="6">Guanitoxin biosynthesis L-enduracididine beta-hydroxylase GntD</fullName>
    </submittedName>
</protein>
<keyword evidence="3" id="KW-0560">Oxidoreductase</keyword>
<evidence type="ECO:0000256" key="3">
    <source>
        <dbReference type="ARBA" id="ARBA00023002"/>
    </source>
</evidence>
<evidence type="ECO:0000259" key="5">
    <source>
        <dbReference type="Pfam" id="PF02668"/>
    </source>
</evidence>
<dbReference type="PIRSF" id="PIRSF019543">
    <property type="entry name" value="Clavaminate_syn"/>
    <property type="match status" value="1"/>
</dbReference>